<accession>A0A7I7UNH8</accession>
<proteinExistence type="predicted"/>
<keyword evidence="2" id="KW-1185">Reference proteome</keyword>
<name>A0A7I7UNH8_MYCPV</name>
<gene>
    <name evidence="1" type="ORF">MPUL_41160</name>
</gene>
<protein>
    <submittedName>
        <fullName evidence="1">Uncharacterized protein</fullName>
    </submittedName>
</protein>
<dbReference type="Proteomes" id="UP000467252">
    <property type="component" value="Chromosome"/>
</dbReference>
<organism evidence="1 2">
    <name type="scientific">Mycolicibacterium pulveris</name>
    <name type="common">Mycobacterium pulveris</name>
    <dbReference type="NCBI Taxonomy" id="36813"/>
    <lineage>
        <taxon>Bacteria</taxon>
        <taxon>Bacillati</taxon>
        <taxon>Actinomycetota</taxon>
        <taxon>Actinomycetes</taxon>
        <taxon>Mycobacteriales</taxon>
        <taxon>Mycobacteriaceae</taxon>
        <taxon>Mycolicibacterium</taxon>
    </lineage>
</organism>
<evidence type="ECO:0000313" key="1">
    <source>
        <dbReference type="EMBL" id="BBY82958.1"/>
    </source>
</evidence>
<dbReference type="AlphaFoldDB" id="A0A7I7UNH8"/>
<sequence>MNPADFDRITVVLAELDRDGIRTPTYETVLRWAKVGKVRAVNVGANRFLVHRNDVRGMVTPKPLAGGAA</sequence>
<evidence type="ECO:0000313" key="2">
    <source>
        <dbReference type="Proteomes" id="UP000467252"/>
    </source>
</evidence>
<dbReference type="EMBL" id="AP022599">
    <property type="protein sequence ID" value="BBY82958.1"/>
    <property type="molecule type" value="Genomic_DNA"/>
</dbReference>
<reference evidence="1 2" key="1">
    <citation type="journal article" date="2019" name="Emerg. Microbes Infect.">
        <title>Comprehensive subspecies identification of 175 nontuberculous mycobacteria species based on 7547 genomic profiles.</title>
        <authorList>
            <person name="Matsumoto Y."/>
            <person name="Kinjo T."/>
            <person name="Motooka D."/>
            <person name="Nabeya D."/>
            <person name="Jung N."/>
            <person name="Uechi K."/>
            <person name="Horii T."/>
            <person name="Iida T."/>
            <person name="Fujita J."/>
            <person name="Nakamura S."/>
        </authorList>
    </citation>
    <scope>NUCLEOTIDE SEQUENCE [LARGE SCALE GENOMIC DNA]</scope>
    <source>
        <strain evidence="1 2">JCM 6370</strain>
    </source>
</reference>
<dbReference type="RefSeq" id="WP_163903446.1">
    <property type="nucleotide sequence ID" value="NZ_AP022599.1"/>
</dbReference>